<name>A0A9D3QL31_MEGAT</name>
<evidence type="ECO:0000256" key="5">
    <source>
        <dbReference type="ARBA" id="ARBA00023136"/>
    </source>
</evidence>
<feature type="binding site" evidence="9">
    <location>
        <position position="337"/>
    </location>
    <ligand>
        <name>Zn(2+)</name>
        <dbReference type="ChEBI" id="CHEBI:29105"/>
        <note>catalytic</note>
    </ligand>
</feature>
<feature type="domain" description="Peptidase M12B" evidence="15">
    <location>
        <begin position="202"/>
        <end position="401"/>
    </location>
</feature>
<dbReference type="GO" id="GO:0005886">
    <property type="term" value="C:plasma membrane"/>
    <property type="evidence" value="ECO:0007669"/>
    <property type="project" value="UniProtKB-ARBA"/>
</dbReference>
<evidence type="ECO:0000256" key="2">
    <source>
        <dbReference type="ARBA" id="ARBA00022536"/>
    </source>
</evidence>
<dbReference type="PROSITE" id="PS50215">
    <property type="entry name" value="ADAM_MEPRO"/>
    <property type="match status" value="1"/>
</dbReference>
<evidence type="ECO:0000256" key="6">
    <source>
        <dbReference type="ARBA" id="ARBA00023157"/>
    </source>
</evidence>
<dbReference type="PROSITE" id="PS50214">
    <property type="entry name" value="DISINTEGRIN_2"/>
    <property type="match status" value="1"/>
</dbReference>
<keyword evidence="4 11" id="KW-1133">Transmembrane helix</keyword>
<evidence type="ECO:0000256" key="1">
    <source>
        <dbReference type="ARBA" id="ARBA00004479"/>
    </source>
</evidence>
<feature type="domain" description="EGF-like" evidence="13">
    <location>
        <begin position="676"/>
        <end position="708"/>
    </location>
</feature>
<dbReference type="PROSITE" id="PS50026">
    <property type="entry name" value="EGF_3"/>
    <property type="match status" value="2"/>
</dbReference>
<dbReference type="GO" id="GO:0022407">
    <property type="term" value="P:regulation of cell-cell adhesion"/>
    <property type="evidence" value="ECO:0007669"/>
    <property type="project" value="TreeGrafter"/>
</dbReference>
<dbReference type="Proteomes" id="UP001046870">
    <property type="component" value="Chromosome 1"/>
</dbReference>
<dbReference type="SMART" id="SM00181">
    <property type="entry name" value="EGF"/>
    <property type="match status" value="2"/>
</dbReference>
<evidence type="ECO:0000259" key="13">
    <source>
        <dbReference type="PROSITE" id="PS50026"/>
    </source>
</evidence>
<comment type="caution">
    <text evidence="8">Lacks conserved residue(s) required for the propagation of feature annotation.</text>
</comment>
<keyword evidence="9" id="KW-0479">Metal-binding</keyword>
<dbReference type="Gene3D" id="2.10.25.10">
    <property type="entry name" value="Laminin"/>
    <property type="match status" value="1"/>
</dbReference>
<reference evidence="16" key="1">
    <citation type="submission" date="2021-01" db="EMBL/GenBank/DDBJ databases">
        <authorList>
            <person name="Zahm M."/>
            <person name="Roques C."/>
            <person name="Cabau C."/>
            <person name="Klopp C."/>
            <person name="Donnadieu C."/>
            <person name="Jouanno E."/>
            <person name="Lampietro C."/>
            <person name="Louis A."/>
            <person name="Herpin A."/>
            <person name="Echchiki A."/>
            <person name="Berthelot C."/>
            <person name="Parey E."/>
            <person name="Roest-Crollius H."/>
            <person name="Braasch I."/>
            <person name="Postlethwait J."/>
            <person name="Bobe J."/>
            <person name="Montfort J."/>
            <person name="Bouchez O."/>
            <person name="Begum T."/>
            <person name="Mejri S."/>
            <person name="Adams A."/>
            <person name="Chen W.-J."/>
            <person name="Guiguen Y."/>
        </authorList>
    </citation>
    <scope>NUCLEOTIDE SEQUENCE</scope>
    <source>
        <strain evidence="16">YG-15Mar2019-1</strain>
        <tissue evidence="16">Brain</tissue>
    </source>
</reference>
<dbReference type="Gene3D" id="4.10.70.10">
    <property type="entry name" value="Disintegrin domain"/>
    <property type="match status" value="1"/>
</dbReference>
<dbReference type="Pfam" id="PF01421">
    <property type="entry name" value="Reprolysin"/>
    <property type="match status" value="1"/>
</dbReference>
<evidence type="ECO:0000256" key="7">
    <source>
        <dbReference type="PROSITE-ProRule" id="PRU00068"/>
    </source>
</evidence>
<dbReference type="GO" id="GO:0004222">
    <property type="term" value="F:metalloendopeptidase activity"/>
    <property type="evidence" value="ECO:0007669"/>
    <property type="project" value="InterPro"/>
</dbReference>
<evidence type="ECO:0000256" key="12">
    <source>
        <dbReference type="SAM" id="SignalP"/>
    </source>
</evidence>
<dbReference type="Pfam" id="PF01562">
    <property type="entry name" value="Pep_M12B_propep"/>
    <property type="match status" value="1"/>
</dbReference>
<evidence type="ECO:0000259" key="14">
    <source>
        <dbReference type="PROSITE" id="PS50214"/>
    </source>
</evidence>
<evidence type="ECO:0000256" key="10">
    <source>
        <dbReference type="SAM" id="MobiDB-lite"/>
    </source>
</evidence>
<dbReference type="CDD" id="cd04269">
    <property type="entry name" value="ZnMc_adamalysin_II_like"/>
    <property type="match status" value="1"/>
</dbReference>
<proteinExistence type="predicted"/>
<dbReference type="GO" id="GO:0006508">
    <property type="term" value="P:proteolysis"/>
    <property type="evidence" value="ECO:0007669"/>
    <property type="project" value="InterPro"/>
</dbReference>
<dbReference type="InterPro" id="IPR006586">
    <property type="entry name" value="ADAM_Cys-rich"/>
</dbReference>
<dbReference type="InterPro" id="IPR024079">
    <property type="entry name" value="MetalloPept_cat_dom_sf"/>
</dbReference>
<feature type="binding site" evidence="9">
    <location>
        <position position="341"/>
    </location>
    <ligand>
        <name>Zn(2+)</name>
        <dbReference type="ChEBI" id="CHEBI:29105"/>
        <note>catalytic</note>
    </ligand>
</feature>
<dbReference type="Pfam" id="PF08516">
    <property type="entry name" value="ADAM_CR"/>
    <property type="match status" value="1"/>
</dbReference>
<feature type="disulfide bond" evidence="7">
    <location>
        <begin position="467"/>
        <end position="487"/>
    </location>
</feature>
<dbReference type="FunFam" id="4.10.70.10:FF:000001">
    <property type="entry name" value="Disintegrin and metalloproteinase domain-containing protein 22"/>
    <property type="match status" value="1"/>
</dbReference>
<dbReference type="InterPro" id="IPR002870">
    <property type="entry name" value="Peptidase_M12B_N"/>
</dbReference>
<dbReference type="FunFam" id="3.40.390.10:FF:000002">
    <property type="entry name" value="Disintegrin and metalloproteinase domain-containing protein 22"/>
    <property type="match status" value="1"/>
</dbReference>
<dbReference type="SMART" id="SM00050">
    <property type="entry name" value="DISIN"/>
    <property type="match status" value="1"/>
</dbReference>
<dbReference type="Gene3D" id="2.60.120.260">
    <property type="entry name" value="Galactose-binding domain-like"/>
    <property type="match status" value="1"/>
</dbReference>
<evidence type="ECO:0000313" key="16">
    <source>
        <dbReference type="EMBL" id="KAG7492800.1"/>
    </source>
</evidence>
<keyword evidence="6 8" id="KW-1015">Disulfide bond</keyword>
<dbReference type="PROSITE" id="PS01186">
    <property type="entry name" value="EGF_2"/>
    <property type="match status" value="2"/>
</dbReference>
<dbReference type="InterPro" id="IPR018358">
    <property type="entry name" value="Disintegrin_CS"/>
</dbReference>
<evidence type="ECO:0000256" key="11">
    <source>
        <dbReference type="SAM" id="Phobius"/>
    </source>
</evidence>
<dbReference type="Gene3D" id="3.40.390.10">
    <property type="entry name" value="Collagenase (Catalytic Domain)"/>
    <property type="match status" value="1"/>
</dbReference>
<dbReference type="GO" id="GO:0051044">
    <property type="term" value="P:positive regulation of membrane protein ectodomain proteolysis"/>
    <property type="evidence" value="ECO:0007669"/>
    <property type="project" value="TreeGrafter"/>
</dbReference>
<dbReference type="InterPro" id="IPR001762">
    <property type="entry name" value="Disintegrin_dom"/>
</dbReference>
<dbReference type="PRINTS" id="PR00289">
    <property type="entry name" value="DISINTEGRIN"/>
</dbReference>
<dbReference type="PANTHER" id="PTHR11905">
    <property type="entry name" value="ADAM A DISINTEGRIN AND METALLOPROTEASE DOMAIN"/>
    <property type="match status" value="1"/>
</dbReference>
<dbReference type="GO" id="GO:0046872">
    <property type="term" value="F:metal ion binding"/>
    <property type="evidence" value="ECO:0007669"/>
    <property type="project" value="UniProtKB-KW"/>
</dbReference>
<dbReference type="SUPFAM" id="SSF55486">
    <property type="entry name" value="Metalloproteases ('zincins'), catalytic domain"/>
    <property type="match status" value="1"/>
</dbReference>
<dbReference type="SUPFAM" id="SSF57552">
    <property type="entry name" value="Blood coagulation inhibitor (disintegrin)"/>
    <property type="match status" value="1"/>
</dbReference>
<keyword evidence="2 8" id="KW-0245">EGF-like domain</keyword>
<feature type="disulfide bond" evidence="8">
    <location>
        <begin position="680"/>
        <end position="690"/>
    </location>
</feature>
<feature type="binding site" evidence="9">
    <location>
        <position position="347"/>
    </location>
    <ligand>
        <name>Zn(2+)</name>
        <dbReference type="ChEBI" id="CHEBI:29105"/>
        <note>catalytic</note>
    </ligand>
</feature>
<feature type="transmembrane region" description="Helical" evidence="11">
    <location>
        <begin position="732"/>
        <end position="751"/>
    </location>
</feature>
<feature type="disulfide bond" evidence="8">
    <location>
        <begin position="631"/>
        <end position="641"/>
    </location>
</feature>
<evidence type="ECO:0000313" key="17">
    <source>
        <dbReference type="Proteomes" id="UP001046870"/>
    </source>
</evidence>
<dbReference type="AlphaFoldDB" id="A0A9D3QL31"/>
<dbReference type="Pfam" id="PF07974">
    <property type="entry name" value="EGF_2"/>
    <property type="match status" value="2"/>
</dbReference>
<evidence type="ECO:0000256" key="3">
    <source>
        <dbReference type="ARBA" id="ARBA00022692"/>
    </source>
</evidence>
<dbReference type="Pfam" id="PF00200">
    <property type="entry name" value="Disintegrin"/>
    <property type="match status" value="1"/>
</dbReference>
<evidence type="ECO:0000256" key="8">
    <source>
        <dbReference type="PROSITE-ProRule" id="PRU00076"/>
    </source>
</evidence>
<evidence type="ECO:0000259" key="15">
    <source>
        <dbReference type="PROSITE" id="PS50215"/>
    </source>
</evidence>
<dbReference type="EMBL" id="JAFDVH010000001">
    <property type="protein sequence ID" value="KAG7492800.1"/>
    <property type="molecule type" value="Genomic_DNA"/>
</dbReference>
<dbReference type="PANTHER" id="PTHR11905:SF20">
    <property type="entry name" value="DISINTEGRIN AND METALLOPROTEINASE DOMAIN-CONTAINING PROTEIN 8"/>
    <property type="match status" value="1"/>
</dbReference>
<gene>
    <name evidence="16" type="ORF">MATL_G00018410</name>
</gene>
<keyword evidence="12" id="KW-0732">Signal</keyword>
<comment type="caution">
    <text evidence="16">The sequence shown here is derived from an EMBL/GenBank/DDBJ whole genome shotgun (WGS) entry which is preliminary data.</text>
</comment>
<keyword evidence="5 11" id="KW-0472">Membrane</keyword>
<dbReference type="GO" id="GO:0006954">
    <property type="term" value="P:inflammatory response"/>
    <property type="evidence" value="ECO:0007669"/>
    <property type="project" value="TreeGrafter"/>
</dbReference>
<feature type="domain" description="EGF-like" evidence="13">
    <location>
        <begin position="627"/>
        <end position="659"/>
    </location>
</feature>
<evidence type="ECO:0000256" key="4">
    <source>
        <dbReference type="ARBA" id="ARBA00022989"/>
    </source>
</evidence>
<dbReference type="InterPro" id="IPR001590">
    <property type="entry name" value="Peptidase_M12B"/>
</dbReference>
<comment type="subcellular location">
    <subcellularLocation>
        <location evidence="1">Membrane</location>
        <topology evidence="1">Single-pass type I membrane protein</topology>
    </subcellularLocation>
</comment>
<feature type="region of interest" description="Disordered" evidence="10">
    <location>
        <begin position="768"/>
        <end position="792"/>
    </location>
</feature>
<organism evidence="16 17">
    <name type="scientific">Megalops atlanticus</name>
    <name type="common">Tarpon</name>
    <name type="synonym">Clupea gigantea</name>
    <dbReference type="NCBI Taxonomy" id="7932"/>
    <lineage>
        <taxon>Eukaryota</taxon>
        <taxon>Metazoa</taxon>
        <taxon>Chordata</taxon>
        <taxon>Craniata</taxon>
        <taxon>Vertebrata</taxon>
        <taxon>Euteleostomi</taxon>
        <taxon>Actinopterygii</taxon>
        <taxon>Neopterygii</taxon>
        <taxon>Teleostei</taxon>
        <taxon>Elopiformes</taxon>
        <taxon>Megalopidae</taxon>
        <taxon>Megalops</taxon>
    </lineage>
</organism>
<protein>
    <submittedName>
        <fullName evidence="16">Uncharacterized protein</fullName>
    </submittedName>
</protein>
<feature type="chain" id="PRO_5039269917" evidence="12">
    <location>
        <begin position="26"/>
        <end position="821"/>
    </location>
</feature>
<dbReference type="GO" id="GO:0050839">
    <property type="term" value="F:cell adhesion molecule binding"/>
    <property type="evidence" value="ECO:0007669"/>
    <property type="project" value="TreeGrafter"/>
</dbReference>
<dbReference type="SMART" id="SM00608">
    <property type="entry name" value="ACR"/>
    <property type="match status" value="1"/>
</dbReference>
<dbReference type="InterPro" id="IPR034027">
    <property type="entry name" value="Reprolysin_adamalysin"/>
</dbReference>
<dbReference type="PROSITE" id="PS00427">
    <property type="entry name" value="DISINTEGRIN_1"/>
    <property type="match status" value="1"/>
</dbReference>
<keyword evidence="3 11" id="KW-0812">Transmembrane</keyword>
<evidence type="ECO:0000256" key="9">
    <source>
        <dbReference type="PROSITE-ProRule" id="PRU00276"/>
    </source>
</evidence>
<feature type="signal peptide" evidence="12">
    <location>
        <begin position="1"/>
        <end position="25"/>
    </location>
</feature>
<dbReference type="OrthoDB" id="5951731at2759"/>
<feature type="disulfide bond" evidence="8">
    <location>
        <begin position="698"/>
        <end position="707"/>
    </location>
</feature>
<keyword evidence="9" id="KW-0862">Zinc</keyword>
<dbReference type="InterPro" id="IPR013111">
    <property type="entry name" value="EGF_extracell"/>
</dbReference>
<sequence>MAAMRYISSVLIFTFISSWGSLIRSERSLPHVTDYGVVRPLKLSSRAKRSISSEQTYPEELQYALTIEGKNYTVHLEKNSLLIGKHYTETHYLENGTEVTTSPNYEDHCYYHGYIQDIEDSSVSIGMCSGIRGFMRAEQQVYLIEPLEDSVEGDHAVYRQEHLKSKTGTCGNSNDTFYDYEPMISELYKPLMSESLMSGKTRFVEMFLVVDHSEYRYLGRNIESIKARMLEITNHVDKLYRPLNIRVMLVGLEVWSDQDKIDVSVNANETLTRFLQWRQDSLIKKTKHDNAQFVTAVDFLGDTLGLAPMYGMCTANSGAVSQDGAINPIRIASIITHEMGHNLGMAHDNDLLCDCSASGYQKCIMEPRLGLLYPRKFSSCSKNNLGEFLENSNPSCLLNPPAPDKLFRGPVCGNAFLEPGEECDCGTLWECRNPCCDATTCRLKKGAKCAEGECCRNCQLKQAGSPCRESANDCDLTEYCTGQSAQCPKDVFKMNGLPCNFDQGYCYNGQCPTYLHHCRKLWGSGAQVASELCFYFNTFNSTNAYCKKTQSGYQRCTVWNRKCGKIFCTGGKPFPITGEMVALINGKCNIAVDSSETEDLGMVPTGTKCGDEKVCYDNICQGVTIYGVGDCSAKCNNRGVCNHERQCHCDPGWAPPYCDVKYDDFSNVKPDVKQDAGGDCSAKCNNHGVCNHEKQCLCDPGWASPYCNVKNDDFNSVTPDVKQDGSRNNNDVVIIGVIIFVITLAVTLACCRKSKKASNTRNRQVIVASNPAFQRDHSEANSRCGPTQINPPTFAESSANLSSALQSATFVPIQPPSQGDR</sequence>
<feature type="domain" description="Disintegrin" evidence="14">
    <location>
        <begin position="409"/>
        <end position="495"/>
    </location>
</feature>
<feature type="active site" evidence="9">
    <location>
        <position position="338"/>
    </location>
</feature>
<feature type="disulfide bond" evidence="8">
    <location>
        <begin position="649"/>
        <end position="658"/>
    </location>
</feature>
<dbReference type="GO" id="GO:0002693">
    <property type="term" value="P:positive regulation of cellular extravasation"/>
    <property type="evidence" value="ECO:0007669"/>
    <property type="project" value="TreeGrafter"/>
</dbReference>
<dbReference type="InterPro" id="IPR036436">
    <property type="entry name" value="Disintegrin_dom_sf"/>
</dbReference>
<dbReference type="InterPro" id="IPR000742">
    <property type="entry name" value="EGF"/>
</dbReference>
<accession>A0A9D3QL31</accession>
<keyword evidence="17" id="KW-1185">Reference proteome</keyword>